<dbReference type="Gene3D" id="3.40.50.1390">
    <property type="entry name" value="Resolvase, N-terminal catalytic domain"/>
    <property type="match status" value="1"/>
</dbReference>
<dbReference type="GO" id="GO:0015074">
    <property type="term" value="P:DNA integration"/>
    <property type="evidence" value="ECO:0007669"/>
    <property type="project" value="UniProtKB-KW"/>
</dbReference>
<dbReference type="InterPro" id="IPR036162">
    <property type="entry name" value="Resolvase-like_N_sf"/>
</dbReference>
<proteinExistence type="predicted"/>
<keyword evidence="1" id="KW-0229">DNA integration</keyword>
<dbReference type="PROSITE" id="PS51736">
    <property type="entry name" value="RECOMBINASES_3"/>
    <property type="match status" value="1"/>
</dbReference>
<dbReference type="GO" id="GO:0000150">
    <property type="term" value="F:DNA strand exchange activity"/>
    <property type="evidence" value="ECO:0007669"/>
    <property type="project" value="InterPro"/>
</dbReference>
<dbReference type="PANTHER" id="PTHR30461:SF2">
    <property type="entry name" value="SERINE RECOMBINASE PINE-RELATED"/>
    <property type="match status" value="1"/>
</dbReference>
<reference evidence="5" key="1">
    <citation type="submission" date="2018-05" db="EMBL/GenBank/DDBJ databases">
        <authorList>
            <person name="Lanie J.A."/>
            <person name="Ng W.-L."/>
            <person name="Kazmierczak K.M."/>
            <person name="Andrzejewski T.M."/>
            <person name="Davidsen T.M."/>
            <person name="Wayne K.J."/>
            <person name="Tettelin H."/>
            <person name="Glass J.I."/>
            <person name="Rusch D."/>
            <person name="Podicherti R."/>
            <person name="Tsui H.-C.T."/>
            <person name="Winkler M.E."/>
        </authorList>
    </citation>
    <scope>NUCLEOTIDE SEQUENCE</scope>
</reference>
<dbReference type="SUPFAM" id="SSF53041">
    <property type="entry name" value="Resolvase-like"/>
    <property type="match status" value="1"/>
</dbReference>
<organism evidence="5">
    <name type="scientific">marine metagenome</name>
    <dbReference type="NCBI Taxonomy" id="408172"/>
    <lineage>
        <taxon>unclassified sequences</taxon>
        <taxon>metagenomes</taxon>
        <taxon>ecological metagenomes</taxon>
    </lineage>
</organism>
<accession>A0A382PF34</accession>
<feature type="non-terminal residue" evidence="5">
    <location>
        <position position="52"/>
    </location>
</feature>
<dbReference type="GO" id="GO:0003677">
    <property type="term" value="F:DNA binding"/>
    <property type="evidence" value="ECO:0007669"/>
    <property type="project" value="UniProtKB-KW"/>
</dbReference>
<dbReference type="AlphaFoldDB" id="A0A382PF34"/>
<dbReference type="InterPro" id="IPR050639">
    <property type="entry name" value="SSR_resolvase"/>
</dbReference>
<dbReference type="InterPro" id="IPR006118">
    <property type="entry name" value="Recombinase_CS"/>
</dbReference>
<evidence type="ECO:0000256" key="3">
    <source>
        <dbReference type="ARBA" id="ARBA00023172"/>
    </source>
</evidence>
<feature type="domain" description="Resolvase/invertase-type recombinase catalytic" evidence="4">
    <location>
        <begin position="2"/>
        <end position="52"/>
    </location>
</feature>
<sequence>MRTALYCRVSTSEQTTDNQVLDLQKVAQKMNWTVTETFTDVISGAKSKRPGL</sequence>
<dbReference type="EMBL" id="UINC01106087">
    <property type="protein sequence ID" value="SVC70501.1"/>
    <property type="molecule type" value="Genomic_DNA"/>
</dbReference>
<dbReference type="Pfam" id="PF00239">
    <property type="entry name" value="Resolvase"/>
    <property type="match status" value="1"/>
</dbReference>
<dbReference type="InterPro" id="IPR006119">
    <property type="entry name" value="Resolv_N"/>
</dbReference>
<keyword evidence="3" id="KW-0233">DNA recombination</keyword>
<gene>
    <name evidence="5" type="ORF">METZ01_LOCUS323355</name>
</gene>
<evidence type="ECO:0000313" key="5">
    <source>
        <dbReference type="EMBL" id="SVC70501.1"/>
    </source>
</evidence>
<name>A0A382PF34_9ZZZZ</name>
<evidence type="ECO:0000256" key="2">
    <source>
        <dbReference type="ARBA" id="ARBA00023125"/>
    </source>
</evidence>
<dbReference type="PANTHER" id="PTHR30461">
    <property type="entry name" value="DNA-INVERTASE FROM LAMBDOID PROPHAGE"/>
    <property type="match status" value="1"/>
</dbReference>
<evidence type="ECO:0000256" key="1">
    <source>
        <dbReference type="ARBA" id="ARBA00022908"/>
    </source>
</evidence>
<evidence type="ECO:0000259" key="4">
    <source>
        <dbReference type="PROSITE" id="PS51736"/>
    </source>
</evidence>
<protein>
    <recommendedName>
        <fullName evidence="4">Resolvase/invertase-type recombinase catalytic domain-containing protein</fullName>
    </recommendedName>
</protein>
<keyword evidence="2" id="KW-0238">DNA-binding</keyword>
<dbReference type="PROSITE" id="PS00397">
    <property type="entry name" value="RECOMBINASES_1"/>
    <property type="match status" value="1"/>
</dbReference>